<dbReference type="Proteomes" id="UP000078576">
    <property type="component" value="Unassembled WGS sequence"/>
</dbReference>
<dbReference type="InterPro" id="IPR052276">
    <property type="entry name" value="Diphthamide-biosynth_chaperone"/>
</dbReference>
<accession>A0A194UP00</accession>
<dbReference type="InterPro" id="IPR036869">
    <property type="entry name" value="J_dom_sf"/>
</dbReference>
<organism evidence="2 3">
    <name type="scientific">Cytospora mali</name>
    <name type="common">Apple Valsa canker fungus</name>
    <name type="synonym">Valsa mali</name>
    <dbReference type="NCBI Taxonomy" id="578113"/>
    <lineage>
        <taxon>Eukaryota</taxon>
        <taxon>Fungi</taxon>
        <taxon>Dikarya</taxon>
        <taxon>Ascomycota</taxon>
        <taxon>Pezizomycotina</taxon>
        <taxon>Sordariomycetes</taxon>
        <taxon>Sordariomycetidae</taxon>
        <taxon>Diaporthales</taxon>
        <taxon>Cytosporaceae</taxon>
        <taxon>Cytospora</taxon>
    </lineage>
</organism>
<feature type="domain" description="J" evidence="1">
    <location>
        <begin position="8"/>
        <end position="71"/>
    </location>
</feature>
<protein>
    <submittedName>
        <fullName evidence="2">Chaperone protein DnaJ</fullName>
    </submittedName>
</protein>
<evidence type="ECO:0000259" key="1">
    <source>
        <dbReference type="PROSITE" id="PS50076"/>
    </source>
</evidence>
<sequence length="388" mass="44179">MLPLPFPDLYAVLGLAFGAFPSGERIRSAYLQRAQHVHPDKGGFHDVFLKVKHAYDVLSDPNRRAEYDERYEAMHTCSDTISEYVTTAVTEPSQNLTPIPTSRPSAATMTVPDFSRQQPVDHSQLPPAFHPDPIEQAYRRGMPRNNPQAAHHFRLIGSMDHDRFRPHIVDFLNLAALDGLRRYHDPAFQASIDQRCRAIGRSAPPVTQAEAERRASDAMHGWAELRAGLLFVVVFQARPHLLLPDHPFMRETYRLVATLGYFWESLRGLKETIVERRRGRVVERGVLLLLDDDRLVSGALKAHRGTGRDMVEVLERLKGLAAELACVGDGDPKREVLLKWMCGEMRNWPRLPDWSEVLVRWLLHRLFCIETSGVLFMASRPLFTEIGK</sequence>
<evidence type="ECO:0000313" key="2">
    <source>
        <dbReference type="EMBL" id="KUI53373.1"/>
    </source>
</evidence>
<proteinExistence type="predicted"/>
<dbReference type="Pfam" id="PF00226">
    <property type="entry name" value="DnaJ"/>
    <property type="match status" value="1"/>
</dbReference>
<dbReference type="CDD" id="cd06257">
    <property type="entry name" value="DnaJ"/>
    <property type="match status" value="1"/>
</dbReference>
<dbReference type="PANTHER" id="PTHR44240:SF10">
    <property type="entry name" value="J DOMAIN-CONTAINING PROTEIN"/>
    <property type="match status" value="1"/>
</dbReference>
<name>A0A194UP00_CYTMA</name>
<gene>
    <name evidence="2" type="ORF">VP1G_00591</name>
</gene>
<evidence type="ECO:0000313" key="3">
    <source>
        <dbReference type="Proteomes" id="UP000078576"/>
    </source>
</evidence>
<dbReference type="PROSITE" id="PS50076">
    <property type="entry name" value="DNAJ_2"/>
    <property type="match status" value="1"/>
</dbReference>
<dbReference type="AlphaFoldDB" id="A0A194UP00"/>
<dbReference type="EMBL" id="KN714668">
    <property type="protein sequence ID" value="KUI53373.1"/>
    <property type="molecule type" value="Genomic_DNA"/>
</dbReference>
<dbReference type="STRING" id="694573.A0A194UP00"/>
<dbReference type="SMART" id="SM00271">
    <property type="entry name" value="DnaJ"/>
    <property type="match status" value="1"/>
</dbReference>
<dbReference type="OrthoDB" id="5240452at2759"/>
<dbReference type="InterPro" id="IPR001623">
    <property type="entry name" value="DnaJ_domain"/>
</dbReference>
<reference evidence="3" key="1">
    <citation type="submission" date="2014-12" db="EMBL/GenBank/DDBJ databases">
        <title>Genome Sequence of Valsa Canker Pathogens Uncovers a Specific Adaption of Colonization on Woody Bark.</title>
        <authorList>
            <person name="Yin Z."/>
            <person name="Liu H."/>
            <person name="Gao X."/>
            <person name="Li Z."/>
            <person name="Song N."/>
            <person name="Ke X."/>
            <person name="Dai Q."/>
            <person name="Wu Y."/>
            <person name="Sun Y."/>
            <person name="Xu J.-R."/>
            <person name="Kang Z.K."/>
            <person name="Wang L."/>
            <person name="Huang L."/>
        </authorList>
    </citation>
    <scope>NUCLEOTIDE SEQUENCE [LARGE SCALE GENOMIC DNA]</scope>
    <source>
        <strain evidence="3">SXYL134</strain>
    </source>
</reference>
<dbReference type="PANTHER" id="PTHR44240">
    <property type="entry name" value="DNAJ DOMAIN (PROKARYOTIC HEAT SHOCK PROTEIN)-RELATED"/>
    <property type="match status" value="1"/>
</dbReference>
<dbReference type="Gene3D" id="1.10.287.110">
    <property type="entry name" value="DnaJ domain"/>
    <property type="match status" value="1"/>
</dbReference>
<keyword evidence="3" id="KW-1185">Reference proteome</keyword>
<dbReference type="SUPFAM" id="SSF46565">
    <property type="entry name" value="Chaperone J-domain"/>
    <property type="match status" value="1"/>
</dbReference>